<evidence type="ECO:0000259" key="11">
    <source>
        <dbReference type="PROSITE" id="PS50122"/>
    </source>
</evidence>
<keyword evidence="1 6" id="KW-0963">Cytoplasm</keyword>
<comment type="subcellular location">
    <subcellularLocation>
        <location evidence="6">Cytoplasm</location>
    </subcellularLocation>
</comment>
<dbReference type="Pfam" id="PF01339">
    <property type="entry name" value="CheB_methylest"/>
    <property type="match status" value="1"/>
</dbReference>
<evidence type="ECO:0000259" key="10">
    <source>
        <dbReference type="PROSITE" id="PS50110"/>
    </source>
</evidence>
<proteinExistence type="inferred from homology"/>
<dbReference type="GO" id="GO:0008984">
    <property type="term" value="F:protein-glutamate methylesterase activity"/>
    <property type="evidence" value="ECO:0007669"/>
    <property type="project" value="UniProtKB-UniRule"/>
</dbReference>
<dbReference type="GO" id="GO:0006935">
    <property type="term" value="P:chemotaxis"/>
    <property type="evidence" value="ECO:0007669"/>
    <property type="project" value="UniProtKB-UniRule"/>
</dbReference>
<dbReference type="InterPro" id="IPR000673">
    <property type="entry name" value="Sig_transdc_resp-reg_Me-estase"/>
</dbReference>
<evidence type="ECO:0000256" key="9">
    <source>
        <dbReference type="SAM" id="MobiDB-lite"/>
    </source>
</evidence>
<feature type="active site" evidence="6 7">
    <location>
        <position position="228"/>
    </location>
</feature>
<evidence type="ECO:0000256" key="5">
    <source>
        <dbReference type="ARBA" id="ARBA00048267"/>
    </source>
</evidence>
<comment type="similarity">
    <text evidence="6">Belongs to the CheB family.</text>
</comment>
<dbReference type="FunFam" id="3.40.50.180:FF:000001">
    <property type="entry name" value="Protein-glutamate methylesterase/protein-glutamine glutaminase"/>
    <property type="match status" value="1"/>
</dbReference>
<dbReference type="SUPFAM" id="SSF52172">
    <property type="entry name" value="CheY-like"/>
    <property type="match status" value="1"/>
</dbReference>
<dbReference type="InterPro" id="IPR035909">
    <property type="entry name" value="CheB_C"/>
</dbReference>
<dbReference type="GO" id="GO:0005737">
    <property type="term" value="C:cytoplasm"/>
    <property type="evidence" value="ECO:0007669"/>
    <property type="project" value="UniProtKB-SubCell"/>
</dbReference>
<sequence>MAVKVLVVDDSGFFRRRVSEILSADPSIQVVGTATNGREAIDQALALKPDVITMDYEMPMMDGITAVRNIMQRCPTPVLMFSSLTHEGARVTLDALDAGAVDFLPKNFEDISRNPEKVKQMLCEKVHTIARSNRRFSSAAVAPTAASPAAAPTSRPAVAPVRPATPAVTPRTAPTPSTSSAAPSSAAPKRKSYKLVAIGTSTGGPVALQRVLTQLPANFPAPLVLIQHMPAAFTKAFAERLDKLCRIQVKEAEDGDVLRPGLALLAPGGKQMMVDARGVVKILPGDERLNYKPCVDITFGSAAKSYGDKVLAVVLTGMGADGREGARLLKQGGSQVWAQDEASCVIYGMPMAVVKASLADAIYSLDDIGRHLTEACQ</sequence>
<comment type="catalytic activity">
    <reaction evidence="5 6">
        <text>[protein]-L-glutamate 5-O-methyl ester + H2O = L-glutamyl-[protein] + methanol + H(+)</text>
        <dbReference type="Rhea" id="RHEA:23236"/>
        <dbReference type="Rhea" id="RHEA-COMP:10208"/>
        <dbReference type="Rhea" id="RHEA-COMP:10311"/>
        <dbReference type="ChEBI" id="CHEBI:15377"/>
        <dbReference type="ChEBI" id="CHEBI:15378"/>
        <dbReference type="ChEBI" id="CHEBI:17790"/>
        <dbReference type="ChEBI" id="CHEBI:29973"/>
        <dbReference type="ChEBI" id="CHEBI:82795"/>
        <dbReference type="EC" id="3.1.1.61"/>
    </reaction>
</comment>
<feature type="domain" description="Response regulatory" evidence="10">
    <location>
        <begin position="4"/>
        <end position="121"/>
    </location>
</feature>
<feature type="active site" evidence="6 7">
    <location>
        <position position="201"/>
    </location>
</feature>
<dbReference type="OrthoDB" id="9793421at2"/>
<evidence type="ECO:0000256" key="1">
    <source>
        <dbReference type="ARBA" id="ARBA00022490"/>
    </source>
</evidence>
<dbReference type="PANTHER" id="PTHR42872">
    <property type="entry name" value="PROTEIN-GLUTAMATE METHYLESTERASE/PROTEIN-GLUTAMINE GLUTAMINASE"/>
    <property type="match status" value="1"/>
</dbReference>
<dbReference type="CDD" id="cd17541">
    <property type="entry name" value="REC_CheB-like"/>
    <property type="match status" value="1"/>
</dbReference>
<dbReference type="PIRSF" id="PIRSF000876">
    <property type="entry name" value="RR_chemtxs_CheB"/>
    <property type="match status" value="1"/>
</dbReference>
<keyword evidence="4 6" id="KW-0378">Hydrolase</keyword>
<protein>
    <recommendedName>
        <fullName evidence="6">Protein-glutamate methylesterase/protein-glutamine glutaminase</fullName>
        <ecNumber evidence="6">3.1.1.61</ecNumber>
        <ecNumber evidence="6">3.5.1.44</ecNumber>
    </recommendedName>
</protein>
<dbReference type="NCBIfam" id="NF001965">
    <property type="entry name" value="PRK00742.1"/>
    <property type="match status" value="1"/>
</dbReference>
<dbReference type="GO" id="GO:0000156">
    <property type="term" value="F:phosphorelay response regulator activity"/>
    <property type="evidence" value="ECO:0007669"/>
    <property type="project" value="InterPro"/>
</dbReference>
<evidence type="ECO:0000256" key="8">
    <source>
        <dbReference type="PROSITE-ProRule" id="PRU00169"/>
    </source>
</evidence>
<dbReference type="InterPro" id="IPR001789">
    <property type="entry name" value="Sig_transdc_resp-reg_receiver"/>
</dbReference>
<feature type="active site" evidence="6 7">
    <location>
        <position position="321"/>
    </location>
</feature>
<evidence type="ECO:0000256" key="6">
    <source>
        <dbReference type="HAMAP-Rule" id="MF_00099"/>
    </source>
</evidence>
<feature type="domain" description="CheB-type methylesterase" evidence="11">
    <location>
        <begin position="189"/>
        <end position="377"/>
    </location>
</feature>
<evidence type="ECO:0000256" key="3">
    <source>
        <dbReference type="ARBA" id="ARBA00022553"/>
    </source>
</evidence>
<dbReference type="CDD" id="cd16432">
    <property type="entry name" value="CheB_Rec"/>
    <property type="match status" value="1"/>
</dbReference>
<dbReference type="SUPFAM" id="SSF52738">
    <property type="entry name" value="Methylesterase CheB, C-terminal domain"/>
    <property type="match status" value="1"/>
</dbReference>
<comment type="function">
    <text evidence="6">Involved in chemotaxis. Part of a chemotaxis signal transduction system that modulates chemotaxis in response to various stimuli. Catalyzes the demethylation of specific methylglutamate residues introduced into the chemoreceptors (methyl-accepting chemotaxis proteins or MCP) by CheR. Also mediates the irreversible deamidation of specific glutamine residues to glutamic acid.</text>
</comment>
<comment type="catalytic activity">
    <reaction evidence="6">
        <text>L-glutaminyl-[protein] + H2O = L-glutamyl-[protein] + NH4(+)</text>
        <dbReference type="Rhea" id="RHEA:16441"/>
        <dbReference type="Rhea" id="RHEA-COMP:10207"/>
        <dbReference type="Rhea" id="RHEA-COMP:10208"/>
        <dbReference type="ChEBI" id="CHEBI:15377"/>
        <dbReference type="ChEBI" id="CHEBI:28938"/>
        <dbReference type="ChEBI" id="CHEBI:29973"/>
        <dbReference type="ChEBI" id="CHEBI:30011"/>
        <dbReference type="EC" id="3.5.1.44"/>
    </reaction>
</comment>
<dbReference type="EC" id="3.5.1.44" evidence="6"/>
<dbReference type="AlphaFoldDB" id="A0A2R3QTI3"/>
<organism evidence="12 13">
    <name type="scientific">Ectopseudomonas mendocina</name>
    <name type="common">Pseudomonas mendocina</name>
    <dbReference type="NCBI Taxonomy" id="300"/>
    <lineage>
        <taxon>Bacteria</taxon>
        <taxon>Pseudomonadati</taxon>
        <taxon>Pseudomonadota</taxon>
        <taxon>Gammaproteobacteria</taxon>
        <taxon>Pseudomonadales</taxon>
        <taxon>Pseudomonadaceae</taxon>
        <taxon>Ectopseudomonas</taxon>
    </lineage>
</organism>
<dbReference type="InterPro" id="IPR011006">
    <property type="entry name" value="CheY-like_superfamily"/>
</dbReference>
<dbReference type="RefSeq" id="WP_106739918.1">
    <property type="nucleotide sequence ID" value="NZ_CP027657.1"/>
</dbReference>
<dbReference type="Proteomes" id="UP000238327">
    <property type="component" value="Chromosome"/>
</dbReference>
<evidence type="ECO:0000256" key="4">
    <source>
        <dbReference type="ARBA" id="ARBA00022801"/>
    </source>
</evidence>
<keyword evidence="3 6" id="KW-0597">Phosphoprotein</keyword>
<dbReference type="EC" id="3.1.1.61" evidence="6"/>
<comment type="PTM">
    <text evidence="6">Phosphorylated by CheA. Phosphorylation of the N-terminal regulatory domain activates the methylesterase activity.</text>
</comment>
<feature type="modified residue" description="4-aspartylphosphate" evidence="6 8">
    <location>
        <position position="55"/>
    </location>
</feature>
<dbReference type="Gene3D" id="3.40.50.180">
    <property type="entry name" value="Methylesterase CheB, C-terminal domain"/>
    <property type="match status" value="1"/>
</dbReference>
<dbReference type="InterPro" id="IPR008248">
    <property type="entry name" value="CheB-like"/>
</dbReference>
<dbReference type="PROSITE" id="PS50122">
    <property type="entry name" value="CHEB"/>
    <property type="match status" value="1"/>
</dbReference>
<dbReference type="PANTHER" id="PTHR42872:SF3">
    <property type="entry name" value="PROTEIN-GLUTAMATE METHYLESTERASE_PROTEIN-GLUTAMINE GLUTAMINASE 1"/>
    <property type="match status" value="1"/>
</dbReference>
<evidence type="ECO:0000256" key="7">
    <source>
        <dbReference type="PROSITE-ProRule" id="PRU00050"/>
    </source>
</evidence>
<evidence type="ECO:0000313" key="13">
    <source>
        <dbReference type="Proteomes" id="UP000238327"/>
    </source>
</evidence>
<dbReference type="GO" id="GO:0050568">
    <property type="term" value="F:protein-glutamine glutaminase activity"/>
    <property type="evidence" value="ECO:0007669"/>
    <property type="project" value="UniProtKB-UniRule"/>
</dbReference>
<dbReference type="FunFam" id="3.40.50.2300:FF:000077">
    <property type="entry name" value="Chemotaxis response regulator"/>
    <property type="match status" value="1"/>
</dbReference>
<evidence type="ECO:0000313" key="12">
    <source>
        <dbReference type="EMBL" id="AVO55067.1"/>
    </source>
</evidence>
<dbReference type="PROSITE" id="PS50110">
    <property type="entry name" value="RESPONSE_REGULATORY"/>
    <property type="match status" value="1"/>
</dbReference>
<keyword evidence="2 6" id="KW-0145">Chemotaxis</keyword>
<evidence type="ECO:0000256" key="2">
    <source>
        <dbReference type="ARBA" id="ARBA00022500"/>
    </source>
</evidence>
<feature type="region of interest" description="Disordered" evidence="9">
    <location>
        <begin position="145"/>
        <end position="186"/>
    </location>
</feature>
<comment type="domain">
    <text evidence="6">Contains a C-terminal catalytic domain, and an N-terminal region which modulates catalytic activity.</text>
</comment>
<dbReference type="SMART" id="SM00448">
    <property type="entry name" value="REC"/>
    <property type="match status" value="1"/>
</dbReference>
<name>A0A2R3QTI3_ECTME</name>
<dbReference type="STRING" id="1001585.MDS_1873"/>
<reference evidence="12 13" key="1">
    <citation type="submission" date="2018-03" db="EMBL/GenBank/DDBJ databases">
        <title>Complete genome sequence and methylome analysis of Pseudomonas mendocina NEB 698.</title>
        <authorList>
            <person name="Morgan R.D."/>
        </authorList>
    </citation>
    <scope>NUCLEOTIDE SEQUENCE [LARGE SCALE GENOMIC DNA]</scope>
    <source>
        <strain evidence="12 13">NEB698</strain>
    </source>
</reference>
<dbReference type="HAMAP" id="MF_00099">
    <property type="entry name" value="CheB_chemtxs"/>
    <property type="match status" value="1"/>
</dbReference>
<dbReference type="Gene3D" id="3.40.50.2300">
    <property type="match status" value="1"/>
</dbReference>
<gene>
    <name evidence="6" type="primary">cheB</name>
    <name evidence="12" type="ORF">C7A17_20660</name>
</gene>
<accession>A0A2R3QTI3</accession>
<dbReference type="Pfam" id="PF00072">
    <property type="entry name" value="Response_reg"/>
    <property type="match status" value="1"/>
</dbReference>
<dbReference type="EMBL" id="CP027657">
    <property type="protein sequence ID" value="AVO55067.1"/>
    <property type="molecule type" value="Genomic_DNA"/>
</dbReference>